<sequence>MTTASSPEWLIQVPVLPGTVEKRIQLRSQHYADAKSLIESGFITFAGGILENPTTDGDNKDMTVTLFTVSVPTREEAKAILERDVYTKEGIWDVSKAEIFPFKTGIRAAMSK</sequence>
<dbReference type="Pfam" id="PF03795">
    <property type="entry name" value="YCII"/>
    <property type="match status" value="1"/>
</dbReference>
<dbReference type="PANTHER" id="PTHR33606">
    <property type="entry name" value="PROTEIN YCII"/>
    <property type="match status" value="1"/>
</dbReference>
<evidence type="ECO:0000259" key="1">
    <source>
        <dbReference type="Pfam" id="PF03795"/>
    </source>
</evidence>
<accession>A0ABR3Z320</accession>
<proteinExistence type="predicted"/>
<comment type="caution">
    <text evidence="2">The sequence shown here is derived from an EMBL/GenBank/DDBJ whole genome shotgun (WGS) entry which is preliminary data.</text>
</comment>
<protein>
    <recommendedName>
        <fullName evidence="1">YCII-related domain-containing protein</fullName>
    </recommendedName>
</protein>
<evidence type="ECO:0000313" key="2">
    <source>
        <dbReference type="EMBL" id="KAL1895029.1"/>
    </source>
</evidence>
<dbReference type="InterPro" id="IPR051807">
    <property type="entry name" value="Sec-metab_biosynth-assoc"/>
</dbReference>
<feature type="domain" description="YCII-related" evidence="1">
    <location>
        <begin position="13"/>
        <end position="102"/>
    </location>
</feature>
<name>A0ABR3Z320_9PEZI</name>
<dbReference type="SUPFAM" id="SSF54909">
    <property type="entry name" value="Dimeric alpha+beta barrel"/>
    <property type="match status" value="1"/>
</dbReference>
<evidence type="ECO:0000313" key="3">
    <source>
        <dbReference type="Proteomes" id="UP001583186"/>
    </source>
</evidence>
<dbReference type="InterPro" id="IPR011008">
    <property type="entry name" value="Dimeric_a/b-barrel"/>
</dbReference>
<dbReference type="InterPro" id="IPR005545">
    <property type="entry name" value="YCII"/>
</dbReference>
<dbReference type="Proteomes" id="UP001583186">
    <property type="component" value="Unassembled WGS sequence"/>
</dbReference>
<keyword evidence="3" id="KW-1185">Reference proteome</keyword>
<dbReference type="PANTHER" id="PTHR33606:SF3">
    <property type="entry name" value="PROTEIN YCII"/>
    <property type="match status" value="1"/>
</dbReference>
<dbReference type="EMBL" id="JAWCUI010000029">
    <property type="protein sequence ID" value="KAL1895029.1"/>
    <property type="molecule type" value="Genomic_DNA"/>
</dbReference>
<reference evidence="2 3" key="1">
    <citation type="journal article" date="2024" name="IMA Fungus">
        <title>IMA Genome - F19 : A genome assembly and annotation guide to empower mycologists, including annotated draft genome sequences of Ceratocystis pirilliformis, Diaporthe australafricana, Fusarium ophioides, Paecilomyces lecythidis, and Sporothrix stenoceras.</title>
        <authorList>
            <person name="Aylward J."/>
            <person name="Wilson A.M."/>
            <person name="Visagie C.M."/>
            <person name="Spraker J."/>
            <person name="Barnes I."/>
            <person name="Buitendag C."/>
            <person name="Ceriani C."/>
            <person name="Del Mar Angel L."/>
            <person name="du Plessis D."/>
            <person name="Fuchs T."/>
            <person name="Gasser K."/>
            <person name="Kramer D."/>
            <person name="Li W."/>
            <person name="Munsamy K."/>
            <person name="Piso A."/>
            <person name="Price J.L."/>
            <person name="Sonnekus B."/>
            <person name="Thomas C."/>
            <person name="van der Nest A."/>
            <person name="van Dijk A."/>
            <person name="van Heerden A."/>
            <person name="van Vuuren N."/>
            <person name="Yilmaz N."/>
            <person name="Duong T.A."/>
            <person name="van der Merwe N.A."/>
            <person name="Wingfield M.J."/>
            <person name="Wingfield B.D."/>
        </authorList>
    </citation>
    <scope>NUCLEOTIDE SEQUENCE [LARGE SCALE GENOMIC DNA]</scope>
    <source>
        <strain evidence="2 3">CMW 5346</strain>
    </source>
</reference>
<dbReference type="Gene3D" id="3.30.70.1060">
    <property type="entry name" value="Dimeric alpha+beta barrel"/>
    <property type="match status" value="1"/>
</dbReference>
<gene>
    <name evidence="2" type="ORF">Sste5346_005449</name>
</gene>
<organism evidence="2 3">
    <name type="scientific">Sporothrix stenoceras</name>
    <dbReference type="NCBI Taxonomy" id="5173"/>
    <lineage>
        <taxon>Eukaryota</taxon>
        <taxon>Fungi</taxon>
        <taxon>Dikarya</taxon>
        <taxon>Ascomycota</taxon>
        <taxon>Pezizomycotina</taxon>
        <taxon>Sordariomycetes</taxon>
        <taxon>Sordariomycetidae</taxon>
        <taxon>Ophiostomatales</taxon>
        <taxon>Ophiostomataceae</taxon>
        <taxon>Sporothrix</taxon>
    </lineage>
</organism>